<name>A0ABV7ARX8_9GAMM</name>
<proteinExistence type="inferred from homology"/>
<evidence type="ECO:0000256" key="2">
    <source>
        <dbReference type="ARBA" id="ARBA00007637"/>
    </source>
</evidence>
<evidence type="ECO:0000313" key="5">
    <source>
        <dbReference type="Proteomes" id="UP001595457"/>
    </source>
</evidence>
<comment type="pathway">
    <text evidence="1">Bacterial outer membrane biogenesis; LPS O-antigen biosynthesis.</text>
</comment>
<dbReference type="CDD" id="cd05232">
    <property type="entry name" value="UDP_G4E_4_SDR_e"/>
    <property type="match status" value="1"/>
</dbReference>
<dbReference type="Proteomes" id="UP001595457">
    <property type="component" value="Unassembled WGS sequence"/>
</dbReference>
<feature type="domain" description="NAD-dependent epimerase/dehydratase" evidence="3">
    <location>
        <begin position="3"/>
        <end position="224"/>
    </location>
</feature>
<dbReference type="InterPro" id="IPR001509">
    <property type="entry name" value="Epimerase_deHydtase"/>
</dbReference>
<dbReference type="SUPFAM" id="SSF51735">
    <property type="entry name" value="NAD(P)-binding Rossmann-fold domains"/>
    <property type="match status" value="1"/>
</dbReference>
<dbReference type="RefSeq" id="WP_377813066.1">
    <property type="nucleotide sequence ID" value="NZ_JBHRSJ010000007.1"/>
</dbReference>
<protein>
    <submittedName>
        <fullName evidence="4">UDP-glucose 4-epimerase family protein</fullName>
    </submittedName>
</protein>
<dbReference type="Pfam" id="PF01370">
    <property type="entry name" value="Epimerase"/>
    <property type="match status" value="1"/>
</dbReference>
<comment type="caution">
    <text evidence="4">The sequence shown here is derived from an EMBL/GenBank/DDBJ whole genome shotgun (WGS) entry which is preliminary data.</text>
</comment>
<gene>
    <name evidence="4" type="ORF">ACFOJE_04445</name>
</gene>
<reference evidence="5" key="1">
    <citation type="journal article" date="2019" name="Int. J. Syst. Evol. Microbiol.">
        <title>The Global Catalogue of Microorganisms (GCM) 10K type strain sequencing project: providing services to taxonomists for standard genome sequencing and annotation.</title>
        <authorList>
            <consortium name="The Broad Institute Genomics Platform"/>
            <consortium name="The Broad Institute Genome Sequencing Center for Infectious Disease"/>
            <person name="Wu L."/>
            <person name="Ma J."/>
        </authorList>
    </citation>
    <scope>NUCLEOTIDE SEQUENCE [LARGE SCALE GENOMIC DNA]</scope>
    <source>
        <strain evidence="5">KCTC 62195</strain>
    </source>
</reference>
<dbReference type="PANTHER" id="PTHR43000">
    <property type="entry name" value="DTDP-D-GLUCOSE 4,6-DEHYDRATASE-RELATED"/>
    <property type="match status" value="1"/>
</dbReference>
<evidence type="ECO:0000313" key="4">
    <source>
        <dbReference type="EMBL" id="MFC2971467.1"/>
    </source>
</evidence>
<organism evidence="4 5">
    <name type="scientific">Azotobacter bryophylli</name>
    <dbReference type="NCBI Taxonomy" id="1986537"/>
    <lineage>
        <taxon>Bacteria</taxon>
        <taxon>Pseudomonadati</taxon>
        <taxon>Pseudomonadota</taxon>
        <taxon>Gammaproteobacteria</taxon>
        <taxon>Pseudomonadales</taxon>
        <taxon>Pseudomonadaceae</taxon>
        <taxon>Azotobacter</taxon>
    </lineage>
</organism>
<evidence type="ECO:0000259" key="3">
    <source>
        <dbReference type="Pfam" id="PF01370"/>
    </source>
</evidence>
<dbReference type="EMBL" id="JBHRSJ010000007">
    <property type="protein sequence ID" value="MFC2971467.1"/>
    <property type="molecule type" value="Genomic_DNA"/>
</dbReference>
<keyword evidence="5" id="KW-1185">Reference proteome</keyword>
<dbReference type="Gene3D" id="3.40.50.720">
    <property type="entry name" value="NAD(P)-binding Rossmann-like Domain"/>
    <property type="match status" value="1"/>
</dbReference>
<sequence>MRVLVTGASGFIGSASVRMLQVRGYEAIAAVRRQTNNLPDKVRCCPITDIEAGTDWRAALDNIDTVVHAAARAHIMQDVSVEPLKEYRKVNVDGSLRLARQAAEAGVRRLIFISSIKVNGEQTGAGAPFRADSEPAPRDAYGMSKLEAEQGLQALAAETGMEVVIIRPPLVYGPGVKANFLSMMRWLDRGIPLPLGAIDNLRSLVALDNLVDLIVTCISHPVAANQVFLASDGEDLSTTELLLRMGMALGKPARLLPIPSTWLERGAALIGRSGFAQRLCGSLQVDIAKTRALLGWSPPVAVSEALAQTARHYLKHTNL</sequence>
<comment type="similarity">
    <text evidence="2">Belongs to the NAD(P)-dependent epimerase/dehydratase family.</text>
</comment>
<accession>A0ABV7ARX8</accession>
<evidence type="ECO:0000256" key="1">
    <source>
        <dbReference type="ARBA" id="ARBA00005125"/>
    </source>
</evidence>
<dbReference type="InterPro" id="IPR036291">
    <property type="entry name" value="NAD(P)-bd_dom_sf"/>
</dbReference>